<evidence type="ECO:0000313" key="2">
    <source>
        <dbReference type="EMBL" id="STY72071.1"/>
    </source>
</evidence>
<dbReference type="PANTHER" id="PTHR46969:SF1">
    <property type="entry name" value="BIFUNCTIONAL PROTEIN HLDE"/>
    <property type="match status" value="1"/>
</dbReference>
<dbReference type="GO" id="GO:0033785">
    <property type="term" value="F:heptose 7-phosphate kinase activity"/>
    <property type="evidence" value="ECO:0007669"/>
    <property type="project" value="TreeGrafter"/>
</dbReference>
<protein>
    <submittedName>
        <fullName evidence="2">Bifunctional protein hldE</fullName>
    </submittedName>
</protein>
<sequence>MKPELIDFVEKFKGKRILIIGDMIADIYLKGDISRISREAPVLVLIESEEKTVAGGAANVVNNVATLGGKAFAVGILGEDKGALNLKQILEENNVNTEGMFCDQNRKTITKTRVIAGGRATVSQQVVRIDYCEPHTCDFNHKLGKQNSQRI</sequence>
<feature type="domain" description="Carbohydrate kinase PfkB" evidence="1">
    <location>
        <begin position="16"/>
        <end position="118"/>
    </location>
</feature>
<dbReference type="Gene3D" id="3.40.1190.20">
    <property type="match status" value="1"/>
</dbReference>
<proteinExistence type="predicted"/>
<dbReference type="GO" id="GO:0005829">
    <property type="term" value="C:cytosol"/>
    <property type="evidence" value="ECO:0007669"/>
    <property type="project" value="TreeGrafter"/>
</dbReference>
<dbReference type="GO" id="GO:0033786">
    <property type="term" value="F:heptose-1-phosphate adenylyltransferase activity"/>
    <property type="evidence" value="ECO:0007669"/>
    <property type="project" value="TreeGrafter"/>
</dbReference>
<organism evidence="2 3">
    <name type="scientific">Megamonas hypermegale</name>
    <dbReference type="NCBI Taxonomy" id="158847"/>
    <lineage>
        <taxon>Bacteria</taxon>
        <taxon>Bacillati</taxon>
        <taxon>Bacillota</taxon>
        <taxon>Negativicutes</taxon>
        <taxon>Selenomonadales</taxon>
        <taxon>Selenomonadaceae</taxon>
        <taxon>Megamonas</taxon>
    </lineage>
</organism>
<gene>
    <name evidence="2" type="primary">hldE_3</name>
    <name evidence="2" type="ORF">NCTC10571_02261</name>
</gene>
<evidence type="ECO:0000259" key="1">
    <source>
        <dbReference type="Pfam" id="PF00294"/>
    </source>
</evidence>
<dbReference type="Proteomes" id="UP000255234">
    <property type="component" value="Unassembled WGS sequence"/>
</dbReference>
<name>A0A378NUQ7_9FIRM</name>
<dbReference type="InterPro" id="IPR029056">
    <property type="entry name" value="Ribokinase-like"/>
</dbReference>
<dbReference type="EMBL" id="UGPP01000001">
    <property type="protein sequence ID" value="STY72071.1"/>
    <property type="molecule type" value="Genomic_DNA"/>
</dbReference>
<dbReference type="AlphaFoldDB" id="A0A378NUQ7"/>
<dbReference type="SUPFAM" id="SSF53613">
    <property type="entry name" value="Ribokinase-like"/>
    <property type="match status" value="1"/>
</dbReference>
<evidence type="ECO:0000313" key="3">
    <source>
        <dbReference type="Proteomes" id="UP000255234"/>
    </source>
</evidence>
<accession>A0A378NUQ7</accession>
<dbReference type="PANTHER" id="PTHR46969">
    <property type="entry name" value="BIFUNCTIONAL PROTEIN HLDE"/>
    <property type="match status" value="1"/>
</dbReference>
<dbReference type="Pfam" id="PF00294">
    <property type="entry name" value="PfkB"/>
    <property type="match status" value="1"/>
</dbReference>
<reference evidence="2 3" key="1">
    <citation type="submission" date="2018-06" db="EMBL/GenBank/DDBJ databases">
        <authorList>
            <consortium name="Pathogen Informatics"/>
            <person name="Doyle S."/>
        </authorList>
    </citation>
    <scope>NUCLEOTIDE SEQUENCE [LARGE SCALE GENOMIC DNA]</scope>
    <source>
        <strain evidence="2 3">NCTC10571</strain>
    </source>
</reference>
<dbReference type="RefSeq" id="WP_181805716.1">
    <property type="nucleotide sequence ID" value="NZ_UGPP01000001.1"/>
</dbReference>
<dbReference type="InterPro" id="IPR011611">
    <property type="entry name" value="PfkB_dom"/>
</dbReference>